<accession>A0A1L8CT71</accession>
<evidence type="ECO:0000256" key="8">
    <source>
        <dbReference type="ARBA" id="ARBA00023235"/>
    </source>
</evidence>
<dbReference type="PROSITE" id="PS52040">
    <property type="entry name" value="TOPO_IIA"/>
    <property type="match status" value="1"/>
</dbReference>
<dbReference type="HAMAP" id="MF_01897">
    <property type="entry name" value="GyrA"/>
    <property type="match status" value="1"/>
</dbReference>
<dbReference type="FunFam" id="3.90.199.10:FF:000001">
    <property type="entry name" value="DNA gyrase subunit A"/>
    <property type="match status" value="1"/>
</dbReference>
<dbReference type="RefSeq" id="WP_075858549.1">
    <property type="nucleotide sequence ID" value="NZ_BDJK01000009.1"/>
</dbReference>
<comment type="subunit">
    <text evidence="9">Heterotetramer, composed of two GyrA and two GyrB chains. In the heterotetramer, GyrA contains the active site tyrosine that forms a transient covalent intermediate with DNA, while GyrB binds cofactors and catalyzes ATP hydrolysis.</text>
</comment>
<keyword evidence="4 9" id="KW-0547">Nucleotide-binding</keyword>
<dbReference type="EC" id="5.6.2.2" evidence="9"/>
<dbReference type="Gene3D" id="1.10.268.10">
    <property type="entry name" value="Topoisomerase, domain 3"/>
    <property type="match status" value="1"/>
</dbReference>
<dbReference type="OrthoDB" id="9806486at2"/>
<reference evidence="13" key="1">
    <citation type="submission" date="2016-12" db="EMBL/GenBank/DDBJ databases">
        <title>Draft Genome Sequences od Carboxydothermus pertinax and islandicus, Hydrogenogenic Carboxydotrophic Bacteria.</title>
        <authorList>
            <person name="Fukuyama Y."/>
            <person name="Ohmae K."/>
            <person name="Yoneda Y."/>
            <person name="Yoshida T."/>
            <person name="Sako Y."/>
        </authorList>
    </citation>
    <scope>NUCLEOTIDE SEQUENCE [LARGE SCALE GENOMIC DNA]</scope>
    <source>
        <strain evidence="13">Ug1</strain>
    </source>
</reference>
<evidence type="ECO:0000256" key="10">
    <source>
        <dbReference type="PROSITE-ProRule" id="PRU01384"/>
    </source>
</evidence>
<comment type="function">
    <text evidence="9">A type II topoisomerase that negatively supercoils closed circular double-stranded (ds) DNA in an ATP-dependent manner to modulate DNA topology and maintain chromosomes in an underwound state. Negative supercoiling favors strand separation, and DNA replication, transcription, recombination and repair, all of which involve strand separation. Also able to catalyze the interconversion of other topological isomers of dsDNA rings, including catenanes and knotted rings. Type II topoisomerases break and join 2 DNA strands simultaneously in an ATP-dependent manner.</text>
</comment>
<evidence type="ECO:0000256" key="7">
    <source>
        <dbReference type="ARBA" id="ARBA00023125"/>
    </source>
</evidence>
<dbReference type="InterPro" id="IPR002205">
    <property type="entry name" value="Topo_IIA_dom_A"/>
</dbReference>
<dbReference type="NCBIfam" id="TIGR01062">
    <property type="entry name" value="parC_Gneg"/>
    <property type="match status" value="1"/>
</dbReference>
<keyword evidence="7 9" id="KW-0238">DNA-binding</keyword>
<dbReference type="CDD" id="cd00187">
    <property type="entry name" value="TOP4c"/>
    <property type="match status" value="1"/>
</dbReference>
<gene>
    <name evidence="9" type="primary">gyrA</name>
    <name evidence="12" type="ORF">cpu_06120</name>
</gene>
<dbReference type="InterPro" id="IPR013758">
    <property type="entry name" value="Topo_IIA_A/C_ab"/>
</dbReference>
<dbReference type="GO" id="GO:0006261">
    <property type="term" value="P:DNA-templated DNA replication"/>
    <property type="evidence" value="ECO:0007669"/>
    <property type="project" value="UniProtKB-UniRule"/>
</dbReference>
<evidence type="ECO:0000256" key="9">
    <source>
        <dbReference type="HAMAP-Rule" id="MF_01897"/>
    </source>
</evidence>
<dbReference type="FunFam" id="1.10.268.10:FF:000001">
    <property type="entry name" value="DNA gyrase subunit A"/>
    <property type="match status" value="1"/>
</dbReference>
<feature type="short sequence motif" description="GyrA-box" evidence="9">
    <location>
        <begin position="524"/>
        <end position="530"/>
    </location>
</feature>
<evidence type="ECO:0000256" key="2">
    <source>
        <dbReference type="ARBA" id="ARBA00008263"/>
    </source>
</evidence>
<dbReference type="SUPFAM" id="SSF56719">
    <property type="entry name" value="Type II DNA topoisomerase"/>
    <property type="match status" value="1"/>
</dbReference>
<dbReference type="Pfam" id="PF03989">
    <property type="entry name" value="DNA_gyraseA_C"/>
    <property type="match status" value="6"/>
</dbReference>
<evidence type="ECO:0000259" key="11">
    <source>
        <dbReference type="PROSITE" id="PS52040"/>
    </source>
</evidence>
<dbReference type="PANTHER" id="PTHR43493:SF5">
    <property type="entry name" value="DNA GYRASE SUBUNIT A, CHLOROPLASTIC_MITOCHONDRIAL"/>
    <property type="match status" value="1"/>
</dbReference>
<dbReference type="GO" id="GO:0005737">
    <property type="term" value="C:cytoplasm"/>
    <property type="evidence" value="ECO:0007669"/>
    <property type="project" value="UniProtKB-SubCell"/>
</dbReference>
<dbReference type="NCBIfam" id="TIGR01063">
    <property type="entry name" value="gyrA"/>
    <property type="match status" value="1"/>
</dbReference>
<dbReference type="GO" id="GO:0005524">
    <property type="term" value="F:ATP binding"/>
    <property type="evidence" value="ECO:0007669"/>
    <property type="project" value="UniProtKB-UniRule"/>
</dbReference>
<comment type="caution">
    <text evidence="12">The sequence shown here is derived from an EMBL/GenBank/DDBJ whole genome shotgun (WGS) entry which is preliminary data.</text>
</comment>
<keyword evidence="8 9" id="KW-0413">Isomerase</keyword>
<dbReference type="Gene3D" id="3.90.199.10">
    <property type="entry name" value="Topoisomerase II, domain 5"/>
    <property type="match status" value="1"/>
</dbReference>
<feature type="domain" description="Topo IIA-type catalytic" evidence="11">
    <location>
        <begin position="33"/>
        <end position="497"/>
    </location>
</feature>
<sequence length="811" mass="91135">MFSIGKVLPVNLEEEMKSSYLDYAMSVIVGRALPDVRDGLKPVHRRILYAMHILGMTPDKPHRKSAHIVGEVLGKFHPHGDVAVYDAMVRMAQDFSTRYPLIDGHGNFGSIDGDSAAAMRYTEARMAKITVEMLRDIDKETVDFMPNYDNSTKEPVVLPSRIPNLLVNGSSGIAVGMATNIPPHNLQEVIDGVIKMIDNPEVTIEELIKIIKGPDFPTGGKIMGRQGIRQAYATGRGSVKVRAVTTFEKLNGGKTAIIVTELPYQVNKAKLIEKIADLVRDKKIEGISDLRDESDRKGMRIVIELKRDANPQIVLNQLFKHTQLQDTFGIIMLALVDNQPRILNLKEILFYYLEHQKDVVTRRTRYDLNKAEERAHILEGLKIALANLDEVIKIIRSSKDVDTARQGLMSRFKLTEKQAQAILDMRLQRLTALEREKIDEEYRELIKKIEYFNSILADERVLLGVIRQELLEIKEKYGDARRTKITNEESIFDEEDLIAQEDMVITITHQGYIKRLPVDTYKNQRRGGRGVTAMATKEEDFVRHLFIASTHHYLLFFTNKGKVYRLKVHEIPEAGRQAKGTPIINLLYVDQEERITAIIPVKEFTEDHYLFMVTKNGIVKKTVLSEYDSSRRDGIIALTLEEGDKLIDVKLSTGNEELIIGTKKGMALRFSETDVRPMGRTARGVKGISLTSGDEVIGLEVVDEEAELLTVTSKGFGKKTPFAEYRVQSRGGKGIINMKVTAKNGEVVGIVAVRPEDEIMAVSGEGIMIRVKASEISTQGRATQGVTLMKLAKDDKLTAVAKIAAQEDEEE</sequence>
<feature type="active site" description="O-(5'-phospho-DNA)-tyrosine intermediate" evidence="9 10">
    <location>
        <position position="121"/>
    </location>
</feature>
<dbReference type="GO" id="GO:0009330">
    <property type="term" value="C:DNA topoisomerase type II (double strand cut, ATP-hydrolyzing) complex"/>
    <property type="evidence" value="ECO:0007669"/>
    <property type="project" value="TreeGrafter"/>
</dbReference>
<comment type="subcellular location">
    <subcellularLocation>
        <location evidence="9">Cytoplasm</location>
    </subcellularLocation>
</comment>
<dbReference type="InterPro" id="IPR005743">
    <property type="entry name" value="GyrA"/>
</dbReference>
<dbReference type="InterPro" id="IPR006691">
    <property type="entry name" value="GyrA/parC_rep"/>
</dbReference>
<dbReference type="EMBL" id="BDJK01000009">
    <property type="protein sequence ID" value="GAV22102.1"/>
    <property type="molecule type" value="Genomic_DNA"/>
</dbReference>
<dbReference type="AlphaFoldDB" id="A0A1L8CT71"/>
<dbReference type="Gene3D" id="2.120.10.90">
    <property type="entry name" value="DNA gyrase/topoisomerase IV, subunit A, C-terminal"/>
    <property type="match status" value="1"/>
</dbReference>
<evidence type="ECO:0000256" key="4">
    <source>
        <dbReference type="ARBA" id="ARBA00022741"/>
    </source>
</evidence>
<dbReference type="Gene3D" id="3.30.1360.40">
    <property type="match status" value="1"/>
</dbReference>
<comment type="similarity">
    <text evidence="2 9">Belongs to the type II topoisomerase GyrA/ParC subunit family.</text>
</comment>
<keyword evidence="6 9" id="KW-0799">Topoisomerase</keyword>
<dbReference type="GO" id="GO:0005694">
    <property type="term" value="C:chromosome"/>
    <property type="evidence" value="ECO:0007669"/>
    <property type="project" value="InterPro"/>
</dbReference>
<keyword evidence="3 9" id="KW-0963">Cytoplasm</keyword>
<evidence type="ECO:0000256" key="3">
    <source>
        <dbReference type="ARBA" id="ARBA00022490"/>
    </source>
</evidence>
<dbReference type="InterPro" id="IPR013757">
    <property type="entry name" value="Topo_IIA_A_a_sf"/>
</dbReference>
<comment type="miscellaneous">
    <text evidence="9">Few gyrases are as efficient as E.coli at forming negative supercoils. Not all organisms have 2 type II topoisomerases; in organisms with a single type II topoisomerase this enzyme also has to decatenate newly replicated chromosomes.</text>
</comment>
<dbReference type="STRING" id="870242.cpu_06120"/>
<dbReference type="InterPro" id="IPR050220">
    <property type="entry name" value="Type_II_DNA_Topoisomerases"/>
</dbReference>
<dbReference type="PANTHER" id="PTHR43493">
    <property type="entry name" value="DNA GYRASE/TOPOISOMERASE SUBUNIT A"/>
    <property type="match status" value="1"/>
</dbReference>
<proteinExistence type="inferred from homology"/>
<dbReference type="InterPro" id="IPR035516">
    <property type="entry name" value="Gyrase/topoIV_suA_C"/>
</dbReference>
<evidence type="ECO:0000256" key="5">
    <source>
        <dbReference type="ARBA" id="ARBA00022840"/>
    </source>
</evidence>
<dbReference type="NCBIfam" id="NF004043">
    <property type="entry name" value="PRK05560.1"/>
    <property type="match status" value="1"/>
</dbReference>
<keyword evidence="5 9" id="KW-0067">ATP-binding</keyword>
<dbReference type="GO" id="GO:0006265">
    <property type="term" value="P:DNA topological change"/>
    <property type="evidence" value="ECO:0007669"/>
    <property type="project" value="UniProtKB-UniRule"/>
</dbReference>
<dbReference type="FunFam" id="2.120.10.90:FF:000004">
    <property type="entry name" value="DNA gyrase subunit A"/>
    <property type="match status" value="1"/>
</dbReference>
<dbReference type="FunFam" id="3.30.1360.40:FF:000002">
    <property type="entry name" value="DNA gyrase subunit A"/>
    <property type="match status" value="1"/>
</dbReference>
<name>A0A1L8CT71_9THEO</name>
<evidence type="ECO:0000256" key="1">
    <source>
        <dbReference type="ARBA" id="ARBA00000185"/>
    </source>
</evidence>
<dbReference type="Pfam" id="PF00521">
    <property type="entry name" value="DNA_topoisoIV"/>
    <property type="match status" value="1"/>
</dbReference>
<comment type="catalytic activity">
    <reaction evidence="1 9 10">
        <text>ATP-dependent breakage, passage and rejoining of double-stranded DNA.</text>
        <dbReference type="EC" id="5.6.2.2"/>
    </reaction>
</comment>
<dbReference type="GO" id="GO:0003677">
    <property type="term" value="F:DNA binding"/>
    <property type="evidence" value="ECO:0007669"/>
    <property type="project" value="UniProtKB-UniRule"/>
</dbReference>
<organism evidence="12 13">
    <name type="scientific">Carboxydothermus pertinax</name>
    <dbReference type="NCBI Taxonomy" id="870242"/>
    <lineage>
        <taxon>Bacteria</taxon>
        <taxon>Bacillati</taxon>
        <taxon>Bacillota</taxon>
        <taxon>Clostridia</taxon>
        <taxon>Thermoanaerobacterales</taxon>
        <taxon>Thermoanaerobacteraceae</taxon>
        <taxon>Carboxydothermus</taxon>
    </lineage>
</organism>
<dbReference type="GO" id="GO:0034335">
    <property type="term" value="F:DNA negative supercoiling activity"/>
    <property type="evidence" value="ECO:0007669"/>
    <property type="project" value="UniProtKB-ARBA"/>
</dbReference>
<evidence type="ECO:0000313" key="13">
    <source>
        <dbReference type="Proteomes" id="UP000187485"/>
    </source>
</evidence>
<dbReference type="SMART" id="SM00434">
    <property type="entry name" value="TOP4c"/>
    <property type="match status" value="1"/>
</dbReference>
<evidence type="ECO:0000313" key="12">
    <source>
        <dbReference type="EMBL" id="GAV22102.1"/>
    </source>
</evidence>
<dbReference type="SUPFAM" id="SSF101904">
    <property type="entry name" value="GyrA/ParC C-terminal domain-like"/>
    <property type="match status" value="1"/>
</dbReference>
<keyword evidence="13" id="KW-1185">Reference proteome</keyword>
<evidence type="ECO:0000256" key="6">
    <source>
        <dbReference type="ARBA" id="ARBA00023029"/>
    </source>
</evidence>
<protein>
    <recommendedName>
        <fullName evidence="9">DNA gyrase subunit A</fullName>
        <ecNumber evidence="9">5.6.2.2</ecNumber>
    </recommendedName>
</protein>
<dbReference type="Proteomes" id="UP000187485">
    <property type="component" value="Unassembled WGS sequence"/>
</dbReference>
<dbReference type="NCBIfam" id="NF004044">
    <property type="entry name" value="PRK05561.1"/>
    <property type="match status" value="1"/>
</dbReference>
<dbReference type="InterPro" id="IPR013760">
    <property type="entry name" value="Topo_IIA-like_dom_sf"/>
</dbReference>